<accession>A0A179BCG8</accession>
<keyword evidence="2" id="KW-1185">Reference proteome</keyword>
<comment type="caution">
    <text evidence="1">The sequence shown here is derived from an EMBL/GenBank/DDBJ whole genome shotgun (WGS) entry which is preliminary data.</text>
</comment>
<protein>
    <submittedName>
        <fullName evidence="1">Uncharacterized protein</fullName>
    </submittedName>
</protein>
<name>A0A179BCG8_ACIFR</name>
<proteinExistence type="predicted"/>
<dbReference type="RefSeq" id="WP_064219583.1">
    <property type="nucleotide sequence ID" value="NZ_LVXZ01000136.1"/>
</dbReference>
<sequence length="119" mass="13354">MASILPREDRDGNLIGWQARVRKKSYSLQVKTFDRKVQAQAWTKQLEVEIGARRLAGPKRIGANAPYRSSGSVWSRGLQPEKSGQVELYRIRTVKANPIGKKWPMGLSWITTKTATSSA</sequence>
<gene>
    <name evidence="1" type="ORF">A4H96_10655</name>
</gene>
<organism evidence="1 2">
    <name type="scientific">Acidithiobacillus ferrooxidans</name>
    <name type="common">Thiobacillus ferrooxidans</name>
    <dbReference type="NCBI Taxonomy" id="920"/>
    <lineage>
        <taxon>Bacteria</taxon>
        <taxon>Pseudomonadati</taxon>
        <taxon>Pseudomonadota</taxon>
        <taxon>Acidithiobacillia</taxon>
        <taxon>Acidithiobacillales</taxon>
        <taxon>Acidithiobacillaceae</taxon>
        <taxon>Acidithiobacillus</taxon>
    </lineage>
</organism>
<dbReference type="Proteomes" id="UP000078302">
    <property type="component" value="Unassembled WGS sequence"/>
</dbReference>
<evidence type="ECO:0000313" key="2">
    <source>
        <dbReference type="Proteomes" id="UP000078302"/>
    </source>
</evidence>
<reference evidence="1 2" key="1">
    <citation type="submission" date="2016-04" db="EMBL/GenBank/DDBJ databases">
        <title>Acidithiobacillus ferrooxidans genome sequencing and assembly.</title>
        <authorList>
            <person name="Zhou Z."/>
        </authorList>
    </citation>
    <scope>NUCLEOTIDE SEQUENCE [LARGE SCALE GENOMIC DNA]</scope>
    <source>
        <strain evidence="1 2">BY0502</strain>
    </source>
</reference>
<dbReference type="AlphaFoldDB" id="A0A179BCG8"/>
<dbReference type="EMBL" id="LVXZ01000136">
    <property type="protein sequence ID" value="OAP89392.1"/>
    <property type="molecule type" value="Genomic_DNA"/>
</dbReference>
<evidence type="ECO:0000313" key="1">
    <source>
        <dbReference type="EMBL" id="OAP89392.1"/>
    </source>
</evidence>